<keyword evidence="4" id="KW-1185">Reference proteome</keyword>
<keyword evidence="2" id="KW-1133">Transmembrane helix</keyword>
<feature type="region of interest" description="Disordered" evidence="1">
    <location>
        <begin position="428"/>
        <end position="468"/>
    </location>
</feature>
<feature type="region of interest" description="Disordered" evidence="1">
    <location>
        <begin position="225"/>
        <end position="252"/>
    </location>
</feature>
<evidence type="ECO:0000313" key="3">
    <source>
        <dbReference type="EMBL" id="PKI84878.1"/>
    </source>
</evidence>
<dbReference type="AlphaFoldDB" id="A0A2N1JEA4"/>
<reference evidence="3 4" key="1">
    <citation type="submission" date="2017-10" db="EMBL/GenBank/DDBJ databases">
        <title>A novel species of cold-tolerant Malassezia isolated from bats.</title>
        <authorList>
            <person name="Lorch J.M."/>
            <person name="Palmer J.M."/>
            <person name="Vanderwolf K.J."/>
            <person name="Schmidt K.Z."/>
            <person name="Verant M.L."/>
            <person name="Weller T.J."/>
            <person name="Blehert D.S."/>
        </authorList>
    </citation>
    <scope>NUCLEOTIDE SEQUENCE [LARGE SCALE GENOMIC DNA]</scope>
    <source>
        <strain evidence="3 4">NWHC:44797-103</strain>
    </source>
</reference>
<dbReference type="OrthoDB" id="2524732at2759"/>
<sequence length="468" mass="52035">MVFPERYSLTTDAVNPERGPPTPHPKFLKFMRVVFTLLVCLMGLATSIMSIVAVQYFNDHRGKMILPSWGSLIFLVFLGFFTCFMYFGYYLFLPHMWFIRPGSFLSGLFMMKIEVMYLFAMSAIWISGALAYACDFRGHDTCLFDGYYHDPKPQDWGHLCDIINWVVPLAYTTFGVQAAFLGFECIMLSYMFLFIDQDSINEPFYSWGQRAYDFRHPPQAALASSNQPMLYRPKGRPAAERGNFMDNKRGGDAYQTYNEKRYYDEDGFSTLRHSSASGSGSSQFDEKSMVSHAQSSRGRDYSDPSSASASTFDSGTIASQSNYYGGAYSRASANGRRAGLTEAPVPAGAGGTGTMRAPTWSAPSITTDGDSVRDNGSWSPSLRNAASMRQGRRVSAPVSLGARGRRGTAYVQSDNGTDLSDEYTSAIVPDLKRTNSAKARNPASGRLANAMRDQFDGDEESGWHLREE</sequence>
<organism evidence="3 4">
    <name type="scientific">Malassezia vespertilionis</name>
    <dbReference type="NCBI Taxonomy" id="2020962"/>
    <lineage>
        <taxon>Eukaryota</taxon>
        <taxon>Fungi</taxon>
        <taxon>Dikarya</taxon>
        <taxon>Basidiomycota</taxon>
        <taxon>Ustilaginomycotina</taxon>
        <taxon>Malasseziomycetes</taxon>
        <taxon>Malasseziales</taxon>
        <taxon>Malasseziaceae</taxon>
        <taxon>Malassezia</taxon>
    </lineage>
</organism>
<name>A0A2N1JEA4_9BASI</name>
<feature type="transmembrane region" description="Helical" evidence="2">
    <location>
        <begin position="174"/>
        <end position="195"/>
    </location>
</feature>
<feature type="region of interest" description="Disordered" evidence="1">
    <location>
        <begin position="340"/>
        <end position="416"/>
    </location>
</feature>
<keyword evidence="2" id="KW-0812">Transmembrane</keyword>
<feature type="transmembrane region" description="Helical" evidence="2">
    <location>
        <begin position="33"/>
        <end position="57"/>
    </location>
</feature>
<evidence type="ECO:0000256" key="2">
    <source>
        <dbReference type="SAM" id="Phobius"/>
    </source>
</evidence>
<dbReference type="Proteomes" id="UP000232875">
    <property type="component" value="Unassembled WGS sequence"/>
</dbReference>
<feature type="compositionally biased region" description="Polar residues" evidence="1">
    <location>
        <begin position="361"/>
        <end position="384"/>
    </location>
</feature>
<dbReference type="EMBL" id="KZ454988">
    <property type="protein sequence ID" value="PKI84878.1"/>
    <property type="molecule type" value="Genomic_DNA"/>
</dbReference>
<accession>A0A2N1JEA4</accession>
<feature type="compositionally biased region" description="Polar residues" evidence="1">
    <location>
        <begin position="303"/>
        <end position="316"/>
    </location>
</feature>
<feature type="region of interest" description="Disordered" evidence="1">
    <location>
        <begin position="1"/>
        <end position="20"/>
    </location>
</feature>
<feature type="transmembrane region" description="Helical" evidence="2">
    <location>
        <begin position="69"/>
        <end position="92"/>
    </location>
</feature>
<protein>
    <recommendedName>
        <fullName evidence="5">MARVEL domain-containing protein</fullName>
    </recommendedName>
</protein>
<feature type="transmembrane region" description="Helical" evidence="2">
    <location>
        <begin position="113"/>
        <end position="133"/>
    </location>
</feature>
<gene>
    <name evidence="3" type="ORF">MVES_001289</name>
</gene>
<proteinExistence type="predicted"/>
<evidence type="ECO:0000256" key="1">
    <source>
        <dbReference type="SAM" id="MobiDB-lite"/>
    </source>
</evidence>
<keyword evidence="2" id="KW-0472">Membrane</keyword>
<evidence type="ECO:0000313" key="4">
    <source>
        <dbReference type="Proteomes" id="UP000232875"/>
    </source>
</evidence>
<feature type="region of interest" description="Disordered" evidence="1">
    <location>
        <begin position="273"/>
        <end position="316"/>
    </location>
</feature>
<evidence type="ECO:0008006" key="5">
    <source>
        <dbReference type="Google" id="ProtNLM"/>
    </source>
</evidence>